<feature type="transmembrane region" description="Helical" evidence="6">
    <location>
        <begin position="746"/>
        <end position="765"/>
    </location>
</feature>
<feature type="transmembrane region" description="Helical" evidence="6">
    <location>
        <begin position="126"/>
        <end position="150"/>
    </location>
</feature>
<name>A0AAU9VPU2_9CNID</name>
<feature type="transmembrane region" description="Helical" evidence="6">
    <location>
        <begin position="945"/>
        <end position="970"/>
    </location>
</feature>
<organism evidence="8 9">
    <name type="scientific">Pocillopora meandrina</name>
    <dbReference type="NCBI Taxonomy" id="46732"/>
    <lineage>
        <taxon>Eukaryota</taxon>
        <taxon>Metazoa</taxon>
        <taxon>Cnidaria</taxon>
        <taxon>Anthozoa</taxon>
        <taxon>Hexacorallia</taxon>
        <taxon>Scleractinia</taxon>
        <taxon>Astrocoeniina</taxon>
        <taxon>Pocilloporidae</taxon>
        <taxon>Pocillopora</taxon>
    </lineage>
</organism>
<keyword evidence="4 6" id="KW-1133">Transmembrane helix</keyword>
<dbReference type="Proteomes" id="UP001159428">
    <property type="component" value="Unassembled WGS sequence"/>
</dbReference>
<feature type="transmembrane region" description="Helical" evidence="6">
    <location>
        <begin position="531"/>
        <end position="551"/>
    </location>
</feature>
<accession>A0AAU9VPU2</accession>
<feature type="transmembrane region" description="Helical" evidence="6">
    <location>
        <begin position="847"/>
        <end position="864"/>
    </location>
</feature>
<dbReference type="PANTHER" id="PTHR43243:SF4">
    <property type="entry name" value="CATIONIC AMINO ACID TRANSPORTER 4"/>
    <property type="match status" value="1"/>
</dbReference>
<protein>
    <recommendedName>
        <fullName evidence="7">Cationic amino acid transporter C-terminal domain-containing protein</fullName>
    </recommendedName>
</protein>
<evidence type="ECO:0000256" key="1">
    <source>
        <dbReference type="ARBA" id="ARBA00004141"/>
    </source>
</evidence>
<evidence type="ECO:0000256" key="2">
    <source>
        <dbReference type="ARBA" id="ARBA00022448"/>
    </source>
</evidence>
<feature type="transmembrane region" description="Helical" evidence="6">
    <location>
        <begin position="902"/>
        <end position="924"/>
    </location>
</feature>
<feature type="transmembrane region" description="Helical" evidence="6">
    <location>
        <begin position="622"/>
        <end position="641"/>
    </location>
</feature>
<dbReference type="Pfam" id="PF13906">
    <property type="entry name" value="AA_permease_C"/>
    <property type="match status" value="2"/>
</dbReference>
<evidence type="ECO:0000313" key="8">
    <source>
        <dbReference type="EMBL" id="CAH3036069.1"/>
    </source>
</evidence>
<evidence type="ECO:0000256" key="6">
    <source>
        <dbReference type="SAM" id="Phobius"/>
    </source>
</evidence>
<sequence>MAGAQAGLAVLNQAIETGTKALDSISDYYYENEAIIAWWNDWKARDQRAHIEKTYNNGRFSREKRTLGSKYPSLLAKITRTKPDLSRLSEGSFRRFLSTMDLTLLGAGTAIGIGVYIIIPKLVRDIAAPAVILSVIVTSLSFLLSGICYAEFSSRIPKCGSAYVYCYAALGEIWAFIVGWTMILEYVIVTAVLARTCSEYIDYIFGGRAYQFFKDEVATWNDPFLAPFPDFLAFVLPIAVTCIIAVGMRWAIFFNHTMLAFSSAILILLLVISLFFAKPDNWTHNKAVPYGAHDILRAAAKSYFTFISLDAISSASQEIKRPGSSVPLVAILTVTLITIMYCGTTVIFTLAIPFDEKSGFAPLAKIFRVIPGADYAIAIGAISATSHGLISCSLAAPRVFCTMVVDGLLFGFACSDEISSALTTISIVHGVFSGCLAALFSTEHLIELLSIGTLLAYTLVAISILLARYQPGVESQVYGKAAKLERTNEWLKSITLESRYPPPFFDQSELEKRDIQKSNTKKKPNTMTRDNATFAVFLLVLSLSCLAAVLMTMSNGIQKGESWAFFAAGMSGVFIVAAVIFLTRQPKNHAEFPIMVPCSPWLPIITIFVNILLISGLDYLSFVRFGAWLIPGLIIYTLYGYRRSKEALKPKKSTEGDFILFENPDTCYVNIRHLLLYTFHRKSMICKKLLDNLIRKKPREAWLPEIPLRRCLTAIDLISLGVGTTVGTGLYVIIGELARSVAGPSVILSLLLASSAAFLCALSFAEYGSRFPDAGSSYHYTYATLGEISAFIVGWNVALEFLIAGASLARTCSRFIDYASNGQVFLFLSNHFSNYWSIPGEEPFPDLLAAALVVAVMVILCLGARTSTNFHNLVTVINLGFILFIIVFGFFFVNLKHWKDNFIPYGVSGVLEGAAGAFFAFSGFDIVAEAAEEAVDPEKNLPKSFFITILLSTLAYISVASVLTLMVPYYDLDEYAPLAEAFGRKTFPGAMYIVVCGGISATVSALLCAVYSTSRIFYSMSVDGLLFRWFSKVHSKTQVPYRATLISGIITALIALLFDVNQMVQLLSIGTLVAYTKVSISVLVSRFQSGVQSVPENDEGNTNITQWLHKMFSKAKGKESDPSSIAYQRVPDEEDTSSLPAAPGAEVTEATTFRAELAVFFLVIFLAALALILSNFYQDVFIKGEWWAIFLVTLFSGAIVFQLFVIQLQPRNCATFPFMVPGVPYISALTIFINALLMANLQWMTYVRFGVWMILGFVIYLFYGYRHSTEALQPVVKEIDDLTLEIPDVGREITRPQPVVKEIDDKKLEIPDVGPEITKPQPVVKEIDDKTLEIPEVGREITRPQPVVKEIDDKKLEIPKIGPEVTKPQPVVKEIDDKKLEIPKIGPEVTKPQPVVKEIDDKTLEIPEVGRKITKPQRP</sequence>
<dbReference type="EMBL" id="CALNXJ010000003">
    <property type="protein sequence ID" value="CAH3036069.1"/>
    <property type="molecule type" value="Genomic_DNA"/>
</dbReference>
<comment type="subcellular location">
    <subcellularLocation>
        <location evidence="1">Membrane</location>
        <topology evidence="1">Multi-pass membrane protein</topology>
    </subcellularLocation>
</comment>
<comment type="caution">
    <text evidence="8">The sequence shown here is derived from an EMBL/GenBank/DDBJ whole genome shotgun (WGS) entry which is preliminary data.</text>
</comment>
<dbReference type="InterPro" id="IPR029485">
    <property type="entry name" value="CAT_C"/>
</dbReference>
<feature type="transmembrane region" description="Helical" evidence="6">
    <location>
        <begin position="714"/>
        <end position="734"/>
    </location>
</feature>
<feature type="transmembrane region" description="Helical" evidence="6">
    <location>
        <begin position="448"/>
        <end position="467"/>
    </location>
</feature>
<feature type="transmembrane region" description="Helical" evidence="6">
    <location>
        <begin position="1218"/>
        <end position="1237"/>
    </location>
</feature>
<feature type="transmembrane region" description="Helical" evidence="6">
    <location>
        <begin position="990"/>
        <end position="1018"/>
    </location>
</feature>
<feature type="transmembrane region" description="Helical" evidence="6">
    <location>
        <begin position="1186"/>
        <end position="1206"/>
    </location>
</feature>
<keyword evidence="2" id="KW-0813">Transport</keyword>
<keyword evidence="9" id="KW-1185">Reference proteome</keyword>
<feature type="transmembrane region" description="Helical" evidence="6">
    <location>
        <begin position="366"/>
        <end position="389"/>
    </location>
</feature>
<feature type="transmembrane region" description="Helical" evidence="6">
    <location>
        <begin position="102"/>
        <end position="120"/>
    </location>
</feature>
<dbReference type="InterPro" id="IPR002293">
    <property type="entry name" value="AA/rel_permease1"/>
</dbReference>
<feature type="transmembrane region" description="Helical" evidence="6">
    <location>
        <begin position="1039"/>
        <end position="1058"/>
    </location>
</feature>
<feature type="domain" description="Cationic amino acid transporter C-terminal" evidence="7">
    <location>
        <begin position="1218"/>
        <end position="1268"/>
    </location>
</feature>
<proteinExistence type="predicted"/>
<keyword evidence="5 6" id="KW-0472">Membrane</keyword>
<feature type="transmembrane region" description="Helical" evidence="6">
    <location>
        <begin position="421"/>
        <end position="442"/>
    </location>
</feature>
<evidence type="ECO:0000259" key="7">
    <source>
        <dbReference type="Pfam" id="PF13906"/>
    </source>
</evidence>
<dbReference type="GO" id="GO:0005886">
    <property type="term" value="C:plasma membrane"/>
    <property type="evidence" value="ECO:0007669"/>
    <property type="project" value="TreeGrafter"/>
</dbReference>
<feature type="transmembrane region" description="Helical" evidence="6">
    <location>
        <begin position="328"/>
        <end position="354"/>
    </location>
</feature>
<reference evidence="8 9" key="1">
    <citation type="submission" date="2022-05" db="EMBL/GenBank/DDBJ databases">
        <authorList>
            <consortium name="Genoscope - CEA"/>
            <person name="William W."/>
        </authorList>
    </citation>
    <scope>NUCLEOTIDE SEQUENCE [LARGE SCALE GENOMIC DNA]</scope>
</reference>
<feature type="transmembrane region" description="Helical" evidence="6">
    <location>
        <begin position="259"/>
        <end position="277"/>
    </location>
</feature>
<evidence type="ECO:0000313" key="9">
    <source>
        <dbReference type="Proteomes" id="UP001159428"/>
    </source>
</evidence>
<feature type="transmembrane region" description="Helical" evidence="6">
    <location>
        <begin position="1064"/>
        <end position="1084"/>
    </location>
</feature>
<feature type="transmembrane region" description="Helical" evidence="6">
    <location>
        <begin position="876"/>
        <end position="896"/>
    </location>
</feature>
<evidence type="ECO:0000256" key="4">
    <source>
        <dbReference type="ARBA" id="ARBA00022989"/>
    </source>
</evidence>
<gene>
    <name evidence="8" type="ORF">PMEA_00016630</name>
</gene>
<feature type="domain" description="Cationic amino acid transporter C-terminal" evidence="7">
    <location>
        <begin position="595"/>
        <end position="644"/>
    </location>
</feature>
<feature type="transmembrane region" description="Helical" evidence="6">
    <location>
        <begin position="1243"/>
        <end position="1263"/>
    </location>
</feature>
<feature type="transmembrane region" description="Helical" evidence="6">
    <location>
        <begin position="594"/>
        <end position="616"/>
    </location>
</feature>
<feature type="transmembrane region" description="Helical" evidence="6">
    <location>
        <begin position="1157"/>
        <end position="1174"/>
    </location>
</feature>
<feature type="transmembrane region" description="Helical" evidence="6">
    <location>
        <begin position="231"/>
        <end position="252"/>
    </location>
</feature>
<feature type="transmembrane region" description="Helical" evidence="6">
    <location>
        <begin position="563"/>
        <end position="582"/>
    </location>
</feature>
<dbReference type="PANTHER" id="PTHR43243">
    <property type="entry name" value="INNER MEMBRANE TRANSPORTER YGJI-RELATED"/>
    <property type="match status" value="1"/>
</dbReference>
<dbReference type="GO" id="GO:0015171">
    <property type="term" value="F:amino acid transmembrane transporter activity"/>
    <property type="evidence" value="ECO:0007669"/>
    <property type="project" value="TreeGrafter"/>
</dbReference>
<evidence type="ECO:0000256" key="5">
    <source>
        <dbReference type="ARBA" id="ARBA00023136"/>
    </source>
</evidence>
<evidence type="ECO:0000256" key="3">
    <source>
        <dbReference type="ARBA" id="ARBA00022692"/>
    </source>
</evidence>
<keyword evidence="3 6" id="KW-0812">Transmembrane</keyword>
<dbReference type="Pfam" id="PF13520">
    <property type="entry name" value="AA_permease_2"/>
    <property type="match status" value="2"/>
</dbReference>
<dbReference type="Gene3D" id="1.20.1740.10">
    <property type="entry name" value="Amino acid/polyamine transporter I"/>
    <property type="match status" value="3"/>
</dbReference>